<comment type="caution">
    <text evidence="2">The sequence shown here is derived from an EMBL/GenBank/DDBJ whole genome shotgun (WGS) entry which is preliminary data.</text>
</comment>
<feature type="region of interest" description="Disordered" evidence="1">
    <location>
        <begin position="23"/>
        <end position="42"/>
    </location>
</feature>
<feature type="region of interest" description="Disordered" evidence="1">
    <location>
        <begin position="172"/>
        <end position="193"/>
    </location>
</feature>
<dbReference type="InterPro" id="IPR039177">
    <property type="entry name" value="SMG9"/>
</dbReference>
<dbReference type="GO" id="GO:0000184">
    <property type="term" value="P:nuclear-transcribed mRNA catabolic process, nonsense-mediated decay"/>
    <property type="evidence" value="ECO:0007669"/>
    <property type="project" value="InterPro"/>
</dbReference>
<protein>
    <submittedName>
        <fullName evidence="2">Uncharacterized protein</fullName>
    </submittedName>
</protein>
<dbReference type="STRING" id="75743.A0A401PYH5"/>
<dbReference type="OrthoDB" id="79514at2759"/>
<name>A0A401PYH5_SCYTO</name>
<dbReference type="AlphaFoldDB" id="A0A401PYH5"/>
<dbReference type="EMBL" id="BFAA01018289">
    <property type="protein sequence ID" value="GCB78140.1"/>
    <property type="molecule type" value="Genomic_DNA"/>
</dbReference>
<feature type="compositionally biased region" description="Low complexity" evidence="1">
    <location>
        <begin position="24"/>
        <end position="34"/>
    </location>
</feature>
<evidence type="ECO:0000313" key="3">
    <source>
        <dbReference type="Proteomes" id="UP000288216"/>
    </source>
</evidence>
<dbReference type="PANTHER" id="PTHR14270">
    <property type="entry name" value="NONSENSE-MEDIATED MRNA DECAY FACTOR SMG9"/>
    <property type="match status" value="1"/>
</dbReference>
<keyword evidence="3" id="KW-1185">Reference proteome</keyword>
<dbReference type="Proteomes" id="UP000288216">
    <property type="component" value="Unassembled WGS sequence"/>
</dbReference>
<proteinExistence type="predicted"/>
<organism evidence="2 3">
    <name type="scientific">Scyliorhinus torazame</name>
    <name type="common">Cloudy catshark</name>
    <name type="synonym">Catulus torazame</name>
    <dbReference type="NCBI Taxonomy" id="75743"/>
    <lineage>
        <taxon>Eukaryota</taxon>
        <taxon>Metazoa</taxon>
        <taxon>Chordata</taxon>
        <taxon>Craniata</taxon>
        <taxon>Vertebrata</taxon>
        <taxon>Chondrichthyes</taxon>
        <taxon>Elasmobranchii</taxon>
        <taxon>Galeomorphii</taxon>
        <taxon>Galeoidea</taxon>
        <taxon>Carcharhiniformes</taxon>
        <taxon>Scyliorhinidae</taxon>
        <taxon>Scyliorhinus</taxon>
    </lineage>
</organism>
<gene>
    <name evidence="2" type="ORF">scyTo_0021173</name>
</gene>
<reference evidence="2 3" key="1">
    <citation type="journal article" date="2018" name="Nat. Ecol. Evol.">
        <title>Shark genomes provide insights into elasmobranch evolution and the origin of vertebrates.</title>
        <authorList>
            <person name="Hara Y"/>
            <person name="Yamaguchi K"/>
            <person name="Onimaru K"/>
            <person name="Kadota M"/>
            <person name="Koyanagi M"/>
            <person name="Keeley SD"/>
            <person name="Tatsumi K"/>
            <person name="Tanaka K"/>
            <person name="Motone F"/>
            <person name="Kageyama Y"/>
            <person name="Nozu R"/>
            <person name="Adachi N"/>
            <person name="Nishimura O"/>
            <person name="Nakagawa R"/>
            <person name="Tanegashima C"/>
            <person name="Kiyatake I"/>
            <person name="Matsumoto R"/>
            <person name="Murakumo K"/>
            <person name="Nishida K"/>
            <person name="Terakita A"/>
            <person name="Kuratani S"/>
            <person name="Sato K"/>
            <person name="Hyodo S Kuraku.S."/>
        </authorList>
    </citation>
    <scope>NUCLEOTIDE SEQUENCE [LARGE SCALE GENOMIC DNA]</scope>
</reference>
<evidence type="ECO:0000256" key="1">
    <source>
        <dbReference type="SAM" id="MobiDB-lite"/>
    </source>
</evidence>
<sequence length="244" mass="27125">MGGSVRIWLQIRLQFLQTAEMLKPSTPSPSHESSGGPGSDEGSEYYPNIVFLQNKARREDFCPRNLKKMHMVIDKLMLHSHLKYKGTLSMLDCNIFPGLSNEFLEAEVNLFLLPVMESEVEENLVRAGSIMPLESGMESRSPQHSLNTVACCLNPPSCAEAAAHMFTDLRGRTGRDGDELSPDPPPHSSIGDPSRNPSIICKALAWCQPPNWCHSWNLCARQSPFLSVCEVFSRKIIVQLTLTG</sequence>
<accession>A0A401PYH5</accession>
<dbReference type="PANTHER" id="PTHR14270:SF0">
    <property type="entry name" value="NONSENSE-MEDIATED MRNA DECAY FACTOR SMG9"/>
    <property type="match status" value="1"/>
</dbReference>
<evidence type="ECO:0000313" key="2">
    <source>
        <dbReference type="EMBL" id="GCB78140.1"/>
    </source>
</evidence>